<evidence type="ECO:0000256" key="3">
    <source>
        <dbReference type="ARBA" id="ARBA00022691"/>
    </source>
</evidence>
<comment type="similarity">
    <text evidence="5">Belongs to the class I-like SAM-binding methyltransferase superfamily. RsmB/NOP family.</text>
</comment>
<dbReference type="GeneID" id="20082925"/>
<dbReference type="GO" id="GO:0008173">
    <property type="term" value="F:RNA methyltransferase activity"/>
    <property type="evidence" value="ECO:0007669"/>
    <property type="project" value="InterPro"/>
</dbReference>
<proteinExistence type="inferred from homology"/>
<keyword evidence="2 5" id="KW-0808">Transferase</keyword>
<evidence type="ECO:0000256" key="1">
    <source>
        <dbReference type="ARBA" id="ARBA00022603"/>
    </source>
</evidence>
<reference evidence="8" key="1">
    <citation type="submission" date="2013-12" db="EMBL/GenBank/DDBJ databases">
        <title>The Genome Sequence of Aphanomyces invadans NJM9701.</title>
        <authorList>
            <consortium name="The Broad Institute Genomics Platform"/>
            <person name="Russ C."/>
            <person name="Tyler B."/>
            <person name="van West P."/>
            <person name="Dieguez-Uribeondo J."/>
            <person name="Young S.K."/>
            <person name="Zeng Q."/>
            <person name="Gargeya S."/>
            <person name="Fitzgerald M."/>
            <person name="Abouelleil A."/>
            <person name="Alvarado L."/>
            <person name="Chapman S.B."/>
            <person name="Gainer-Dewar J."/>
            <person name="Goldberg J."/>
            <person name="Griggs A."/>
            <person name="Gujja S."/>
            <person name="Hansen M."/>
            <person name="Howarth C."/>
            <person name="Imamovic A."/>
            <person name="Ireland A."/>
            <person name="Larimer J."/>
            <person name="McCowan C."/>
            <person name="Murphy C."/>
            <person name="Pearson M."/>
            <person name="Poon T.W."/>
            <person name="Priest M."/>
            <person name="Roberts A."/>
            <person name="Saif S."/>
            <person name="Shea T."/>
            <person name="Sykes S."/>
            <person name="Wortman J."/>
            <person name="Nusbaum C."/>
            <person name="Birren B."/>
        </authorList>
    </citation>
    <scope>NUCLEOTIDE SEQUENCE [LARGE SCALE GENOMIC DNA]</scope>
    <source>
        <strain evidence="8">NJM9701</strain>
    </source>
</reference>
<feature type="compositionally biased region" description="Basic residues" evidence="6">
    <location>
        <begin position="454"/>
        <end position="463"/>
    </location>
</feature>
<dbReference type="PANTHER" id="PTHR22807:SF4">
    <property type="entry name" value="28S RRNA (CYTOSINE-C(5))-METHYLTRANSFERASE"/>
    <property type="match status" value="1"/>
</dbReference>
<dbReference type="GO" id="GO:0070475">
    <property type="term" value="P:rRNA base methylation"/>
    <property type="evidence" value="ECO:0007669"/>
    <property type="project" value="TreeGrafter"/>
</dbReference>
<evidence type="ECO:0000256" key="6">
    <source>
        <dbReference type="SAM" id="MobiDB-lite"/>
    </source>
</evidence>
<dbReference type="PANTHER" id="PTHR22807">
    <property type="entry name" value="NOP2 YEAST -RELATED NOL1/NOP2/FMU SUN DOMAIN-CONTAINING"/>
    <property type="match status" value="1"/>
</dbReference>
<dbReference type="eggNOG" id="KOG2360">
    <property type="taxonomic scope" value="Eukaryota"/>
</dbReference>
<dbReference type="InterPro" id="IPR001678">
    <property type="entry name" value="MeTrfase_RsmB-F_NOP2_dom"/>
</dbReference>
<sequence>MNIYNAAAAVVDRVRSKHSGIRSALYALPINHTLRPTVQALAQESLKHADALVAAATSCGLLDAVSELDAAERIDAKRFNSLPSFSPENFLVVLVYELVVGPRRKLKGRHTGAIQLVRDAAPALTTYLETHHSALIKPVQAKVASTDHAFPRYVRVNTLKMTPDAAKAVFVKANIPVRVHEFVPELLVLPPGTNLHGHPLIKKGCLFVQDLASCLPVACVAAQAMDHDVAIDTCAAPGNKTTQLAARLALGKPKSRRVQVVAFERAPARAKSLRATVDKASANDIVSVMETDFLTIDVNDMRWSQATLALCDPSCSGSGNVKVGEAPVQHSKEEVQAFADHQVAIVRQAMLLPNMRTVVYSTCSVHQAENEDVVDRILALCKGTWRLGKALPDWPQRGEGSSRMAPKCVRASHAQDTHGFFVSIFEKTVVATGESATSTAASLEGKKAAAGHSKPNKKKRKRQATTAEPTPAVKKLK</sequence>
<feature type="binding site" evidence="5">
    <location>
        <position position="312"/>
    </location>
    <ligand>
        <name>S-adenosyl-L-methionine</name>
        <dbReference type="ChEBI" id="CHEBI:59789"/>
    </ligand>
</feature>
<dbReference type="Pfam" id="PF01189">
    <property type="entry name" value="Methyltr_RsmB-F"/>
    <property type="match status" value="1"/>
</dbReference>
<gene>
    <name evidence="8" type="ORF">H310_05875</name>
</gene>
<dbReference type="PRINTS" id="PR02008">
    <property type="entry name" value="RCMTFAMILY"/>
</dbReference>
<dbReference type="STRING" id="157072.A0A024U9Q2"/>
<dbReference type="InterPro" id="IPR029063">
    <property type="entry name" value="SAM-dependent_MTases_sf"/>
</dbReference>
<feature type="binding site" evidence="5">
    <location>
        <position position="264"/>
    </location>
    <ligand>
        <name>S-adenosyl-L-methionine</name>
        <dbReference type="ChEBI" id="CHEBI:59789"/>
    </ligand>
</feature>
<evidence type="ECO:0000259" key="7">
    <source>
        <dbReference type="PROSITE" id="PS51686"/>
    </source>
</evidence>
<dbReference type="Gene3D" id="3.40.50.150">
    <property type="entry name" value="Vaccinia Virus protein VP39"/>
    <property type="match status" value="1"/>
</dbReference>
<organism evidence="8">
    <name type="scientific">Aphanomyces invadans</name>
    <dbReference type="NCBI Taxonomy" id="157072"/>
    <lineage>
        <taxon>Eukaryota</taxon>
        <taxon>Sar</taxon>
        <taxon>Stramenopiles</taxon>
        <taxon>Oomycota</taxon>
        <taxon>Saprolegniomycetes</taxon>
        <taxon>Saprolegniales</taxon>
        <taxon>Verrucalvaceae</taxon>
        <taxon>Aphanomyces</taxon>
    </lineage>
</organism>
<evidence type="ECO:0000313" key="8">
    <source>
        <dbReference type="EMBL" id="ETW02338.1"/>
    </source>
</evidence>
<evidence type="ECO:0000256" key="2">
    <source>
        <dbReference type="ARBA" id="ARBA00022679"/>
    </source>
</evidence>
<evidence type="ECO:0000256" key="5">
    <source>
        <dbReference type="PROSITE-ProRule" id="PRU01023"/>
    </source>
</evidence>
<name>A0A024U9Q2_9STRA</name>
<dbReference type="RefSeq" id="XP_008868943.1">
    <property type="nucleotide sequence ID" value="XM_008870721.1"/>
</dbReference>
<keyword evidence="1 5" id="KW-0489">Methyltransferase</keyword>
<accession>A0A024U9Q2</accession>
<dbReference type="PROSITE" id="PS51686">
    <property type="entry name" value="SAM_MT_RSMB_NOP"/>
    <property type="match status" value="1"/>
</dbReference>
<dbReference type="InterPro" id="IPR049560">
    <property type="entry name" value="MeTrfase_RsmB-F_NOP2_cat"/>
</dbReference>
<dbReference type="InterPro" id="IPR023267">
    <property type="entry name" value="RCMT"/>
</dbReference>
<feature type="region of interest" description="Disordered" evidence="6">
    <location>
        <begin position="436"/>
        <end position="477"/>
    </location>
</feature>
<feature type="binding site" evidence="5">
    <location>
        <begin position="234"/>
        <end position="240"/>
    </location>
    <ligand>
        <name>S-adenosyl-L-methionine</name>
        <dbReference type="ChEBI" id="CHEBI:59789"/>
    </ligand>
</feature>
<keyword evidence="3 5" id="KW-0949">S-adenosyl-L-methionine</keyword>
<feature type="binding site" evidence="5">
    <location>
        <position position="292"/>
    </location>
    <ligand>
        <name>S-adenosyl-L-methionine</name>
        <dbReference type="ChEBI" id="CHEBI:59789"/>
    </ligand>
</feature>
<feature type="non-terminal residue" evidence="8">
    <location>
        <position position="1"/>
    </location>
</feature>
<evidence type="ECO:0000256" key="4">
    <source>
        <dbReference type="ARBA" id="ARBA00022884"/>
    </source>
</evidence>
<dbReference type="AlphaFoldDB" id="A0A024U9Q2"/>
<keyword evidence="4 5" id="KW-0694">RNA-binding</keyword>
<dbReference type="Gene3D" id="3.30.70.1170">
    <property type="entry name" value="Sun protein, domain 3"/>
    <property type="match status" value="1"/>
</dbReference>
<feature type="domain" description="SAM-dependent MTase RsmB/NOP-type" evidence="7">
    <location>
        <begin position="142"/>
        <end position="428"/>
    </location>
</feature>
<dbReference type="GO" id="GO:0003723">
    <property type="term" value="F:RNA binding"/>
    <property type="evidence" value="ECO:0007669"/>
    <property type="project" value="UniProtKB-UniRule"/>
</dbReference>
<dbReference type="GO" id="GO:0005730">
    <property type="term" value="C:nucleolus"/>
    <property type="evidence" value="ECO:0007669"/>
    <property type="project" value="TreeGrafter"/>
</dbReference>
<dbReference type="OrthoDB" id="435282at2759"/>
<dbReference type="VEuPathDB" id="FungiDB:H310_05875"/>
<dbReference type="EMBL" id="KI913961">
    <property type="protein sequence ID" value="ETW02338.1"/>
    <property type="molecule type" value="Genomic_DNA"/>
</dbReference>
<protein>
    <recommendedName>
        <fullName evidence="7">SAM-dependent MTase RsmB/NOP-type domain-containing protein</fullName>
    </recommendedName>
</protein>
<feature type="active site" description="Nucleophile" evidence="5">
    <location>
        <position position="363"/>
    </location>
</feature>
<dbReference type="SUPFAM" id="SSF53335">
    <property type="entry name" value="S-adenosyl-L-methionine-dependent methyltransferases"/>
    <property type="match status" value="1"/>
</dbReference>